<keyword evidence="8" id="KW-0479">Metal-binding</keyword>
<dbReference type="GO" id="GO:0008270">
    <property type="term" value="F:zinc ion binding"/>
    <property type="evidence" value="ECO:0007669"/>
    <property type="project" value="UniProtKB-KW"/>
</dbReference>
<comment type="similarity">
    <text evidence="7">Belongs to the protein kinase superfamily. PAN3 family.</text>
</comment>
<sequence>MGDLGGPKSGPKPDTHPPPGSPSAVNTPCRNVLIHGFCKYADKGCVFRHDNLSSSSGTTSPSKTTTTKKKLNADSPAFTPSAASFSPGGTSAASSRPGLSPRAVSEAPRFIPKFNGGSAAVANNGSQPSFNPENMFSPRNAPNVGADSFNAAAPMMDQFNGLSVDSSGGPHQHPPPPPPPPQLPMHPGGHDMMFQHHTAYPLQYHLYAPKPDYGRMQIKPHQRVPQDFFISDSLREDLQRKNEATLQKLPGTALPEFVHVYHTLVPLDLNFEHATNFFGYQTWAYKATSNHDGRVYCLRRIEGFRLTNERAMQVIKLWCGVDNPGLVHLHEAFTTLAFGDNSVMLVYDYHPLSKTLRDEYFTQGASLQHYNSRGLILENIIWNYAVQLVTAIRSIHEAHLAAQTIDPTKILVTGQGRVRVNCCGLQDLVEFEKSSTTMEELQANDWLGLGKVLLSLACNSIVSEQGIPKGLELVKQFYSEDLYKFLTFLLSKDDTNTKTVDSVVAQISHKMLDVVNGTLSYNDRIEAELGTELENGRVARLMAKLGFINERPEYKMDPMWSESGERYVLKLFRDYVFHQVNEEGRPVVDLGHVLSCLNKLDAGIDESIMLVSRDEQNCLIVTYKELKTCIDNAFRDLTR</sequence>
<dbReference type="Pfam" id="PF25586">
    <property type="entry name" value="zf-CCCH_PAN3"/>
    <property type="match status" value="1"/>
</dbReference>
<evidence type="ECO:0000256" key="5">
    <source>
        <dbReference type="ARBA" id="ARBA00022840"/>
    </source>
</evidence>
<feature type="compositionally biased region" description="Low complexity" evidence="9">
    <location>
        <begin position="73"/>
        <end position="87"/>
    </location>
</feature>
<dbReference type="GO" id="GO:0006397">
    <property type="term" value="P:mRNA processing"/>
    <property type="evidence" value="ECO:0007669"/>
    <property type="project" value="UniProtKB-KW"/>
</dbReference>
<organism evidence="12">
    <name type="scientific">Blastobotrys adeninivorans</name>
    <name type="common">Yeast</name>
    <name type="synonym">Arxula adeninivorans</name>
    <dbReference type="NCBI Taxonomy" id="409370"/>
    <lineage>
        <taxon>Eukaryota</taxon>
        <taxon>Fungi</taxon>
        <taxon>Dikarya</taxon>
        <taxon>Ascomycota</taxon>
        <taxon>Saccharomycotina</taxon>
        <taxon>Dipodascomycetes</taxon>
        <taxon>Dipodascales</taxon>
        <taxon>Trichomonascaceae</taxon>
        <taxon>Blastobotrys</taxon>
    </lineage>
</organism>
<dbReference type="Gene3D" id="1.10.287.3700">
    <property type="match status" value="1"/>
</dbReference>
<feature type="region of interest" description="Disordered" evidence="9">
    <location>
        <begin position="118"/>
        <end position="191"/>
    </location>
</feature>
<feature type="binding site" evidence="7">
    <location>
        <begin position="348"/>
        <end position="355"/>
    </location>
    <ligand>
        <name>ATP</name>
        <dbReference type="ChEBI" id="CHEBI:30616"/>
    </ligand>
</feature>
<protein>
    <recommendedName>
        <fullName evidence="7">PAN2-PAN3 deadenylation complex subunit PAN3</fullName>
    </recommendedName>
    <alternativeName>
        <fullName evidence="7">PAB1P-dependent poly(A)-specific ribonuclease</fullName>
    </alternativeName>
    <alternativeName>
        <fullName evidence="7">Poly(A)-nuclease deadenylation complex subunit 3</fullName>
        <shortName evidence="7">PAN deadenylation complex subunit 3</shortName>
    </alternativeName>
</protein>
<evidence type="ECO:0000259" key="10">
    <source>
        <dbReference type="PROSITE" id="PS50011"/>
    </source>
</evidence>
<evidence type="ECO:0000313" key="12">
    <source>
        <dbReference type="EMBL" id="CDP35077.1"/>
    </source>
</evidence>
<feature type="binding site" evidence="7">
    <location>
        <position position="299"/>
    </location>
    <ligand>
        <name>ATP</name>
        <dbReference type="ChEBI" id="CHEBI:30616"/>
    </ligand>
</feature>
<dbReference type="GO" id="GO:0005524">
    <property type="term" value="F:ATP binding"/>
    <property type="evidence" value="ECO:0007669"/>
    <property type="project" value="UniProtKB-UniRule"/>
</dbReference>
<evidence type="ECO:0000256" key="4">
    <source>
        <dbReference type="ARBA" id="ARBA00022741"/>
    </source>
</evidence>
<keyword evidence="8" id="KW-0863">Zinc-finger</keyword>
<feature type="region of interest" description="Disordered" evidence="9">
    <location>
        <begin position="50"/>
        <end position="104"/>
    </location>
</feature>
<keyword evidence="6 7" id="KW-0175">Coiled coil</keyword>
<dbReference type="PROSITE" id="PS50103">
    <property type="entry name" value="ZF_C3H1"/>
    <property type="match status" value="1"/>
</dbReference>
<dbReference type="PANTHER" id="PTHR12272">
    <property type="entry name" value="DEADENYLATION COMPLEX SUBUNIT PAN3"/>
    <property type="match status" value="1"/>
</dbReference>
<keyword evidence="8" id="KW-0862">Zinc</keyword>
<feature type="compositionally biased region" description="Low complexity" evidence="9">
    <location>
        <begin position="53"/>
        <end position="65"/>
    </location>
</feature>
<feature type="compositionally biased region" description="Polar residues" evidence="9">
    <location>
        <begin position="121"/>
        <end position="134"/>
    </location>
</feature>
<comment type="domain">
    <text evidence="7">Contains a pseudokinase domain. The protein kinase domain is predicted to be catalytically inactive because some of the residues important for catalytic activity are substituted and it lacks the equivalent of the binding site for a peptide substrate. However, it has retained an ATP-binding site and ATP-binding is required for mRNA degradation, stimulating the activity of the PAN2 nuclease in vitro. The nucleotide-binding site is juxtaposed to the RNase active site of PAN2 in the complex and may actually bind nucleosides of a poly(A) RNA rather than ATP, feeding the poly(A)-tail to the active site of the deadenylase and thus increasing the efficiency with which this distributive enzyme degrades oligo(A) RNAs.</text>
</comment>
<dbReference type="InterPro" id="IPR041332">
    <property type="entry name" value="Pan3_CK"/>
</dbReference>
<feature type="region of interest" description="Disordered" evidence="9">
    <location>
        <begin position="1"/>
        <end position="26"/>
    </location>
</feature>
<evidence type="ECO:0000256" key="9">
    <source>
        <dbReference type="SAM" id="MobiDB-lite"/>
    </source>
</evidence>
<feature type="domain" description="Protein kinase" evidence="10">
    <location>
        <begin position="267"/>
        <end position="512"/>
    </location>
</feature>
<gene>
    <name evidence="7" type="primary">PAN3</name>
    <name evidence="12" type="ORF">GNLVRS02_ARAD1C27082g</name>
</gene>
<dbReference type="InterPro" id="IPR030844">
    <property type="entry name" value="PAN3"/>
</dbReference>
<comment type="domain">
    <text evidence="7">The pseudokinase domain, the coiled-coil (CC), and C-terminal knob domain (CK) form a structural unit (PKC) that forms an extensive high-affinity interaction surface for PAN2.</text>
</comment>
<evidence type="ECO:0000256" key="7">
    <source>
        <dbReference type="HAMAP-Rule" id="MF_03181"/>
    </source>
</evidence>
<dbReference type="InterPro" id="IPR000571">
    <property type="entry name" value="Znf_CCCH"/>
</dbReference>
<feature type="domain" description="C3H1-type" evidence="11">
    <location>
        <begin position="28"/>
        <end position="52"/>
    </location>
</feature>
<comment type="caution">
    <text evidence="7">Lacks conserved residue(s) required for the propagation of feature annotation.</text>
</comment>
<keyword evidence="4 7" id="KW-0547">Nucleotide-binding</keyword>
<evidence type="ECO:0000256" key="3">
    <source>
        <dbReference type="ARBA" id="ARBA00022664"/>
    </source>
</evidence>
<comment type="subunit">
    <text evidence="7">Homodimer. Forms a heterotrimer with a catalytic subunit PAN2 to form the poly(A)-nuclease (PAN) deadenylation complex. Interacts (via PAM-2 motif) with poly(A)-binding protein PAB1 (via PABC domain), conferring substrate specificity of the enzyme complex.</text>
</comment>
<dbReference type="AlphaFoldDB" id="A0A060T864"/>
<feature type="region of interest" description="Knob domain" evidence="7">
    <location>
        <begin position="548"/>
        <end position="639"/>
    </location>
</feature>
<name>A0A060T864_BLAAD</name>
<dbReference type="PROSITE" id="PS50011">
    <property type="entry name" value="PROTEIN_KINASE_DOM"/>
    <property type="match status" value="1"/>
</dbReference>
<evidence type="ECO:0000259" key="11">
    <source>
        <dbReference type="PROSITE" id="PS50103"/>
    </source>
</evidence>
<dbReference type="Gene3D" id="6.10.250.3160">
    <property type="match status" value="1"/>
</dbReference>
<feature type="compositionally biased region" description="Pro residues" evidence="9">
    <location>
        <begin position="172"/>
        <end position="184"/>
    </location>
</feature>
<dbReference type="FunFam" id="1.10.287.3700:FF:000001">
    <property type="entry name" value="PAN2-PAN3 deadenylation complex subunit PAN3"/>
    <property type="match status" value="1"/>
</dbReference>
<evidence type="ECO:0000256" key="2">
    <source>
        <dbReference type="ARBA" id="ARBA00022490"/>
    </source>
</evidence>
<reference evidence="12" key="1">
    <citation type="submission" date="2014-02" db="EMBL/GenBank/DDBJ databases">
        <authorList>
            <person name="Genoscope - CEA"/>
        </authorList>
    </citation>
    <scope>NUCLEOTIDE SEQUENCE</scope>
    <source>
        <strain evidence="12">LS3</strain>
    </source>
</reference>
<keyword evidence="3 7" id="KW-0507">mRNA processing</keyword>
<dbReference type="InterPro" id="IPR011009">
    <property type="entry name" value="Kinase-like_dom_sf"/>
</dbReference>
<accession>A0A060T864</accession>
<evidence type="ECO:0000256" key="8">
    <source>
        <dbReference type="PROSITE-ProRule" id="PRU00723"/>
    </source>
</evidence>
<comment type="domain">
    <text evidence="7">The N-terminal zinc finger binds to poly(A) RNA.</text>
</comment>
<feature type="coiled-coil region" evidence="7">
    <location>
        <begin position="509"/>
        <end position="547"/>
    </location>
</feature>
<dbReference type="EMBL" id="HG937693">
    <property type="protein sequence ID" value="CDP35077.1"/>
    <property type="molecule type" value="Genomic_DNA"/>
</dbReference>
<dbReference type="Pfam" id="PF18101">
    <property type="entry name" value="Pan3_CK"/>
    <property type="match status" value="1"/>
</dbReference>
<dbReference type="GO" id="GO:0000289">
    <property type="term" value="P:nuclear-transcribed mRNA poly(A) tail shortening"/>
    <property type="evidence" value="ECO:0007669"/>
    <property type="project" value="UniProtKB-UniRule"/>
</dbReference>
<dbReference type="PANTHER" id="PTHR12272:SF11">
    <property type="entry name" value="PAN2-PAN3 DEADENYLATION COMPLEX SUBUNIT PAN3"/>
    <property type="match status" value="1"/>
</dbReference>
<dbReference type="SUPFAM" id="SSF56112">
    <property type="entry name" value="Protein kinase-like (PK-like)"/>
    <property type="match status" value="1"/>
</dbReference>
<feature type="zinc finger region" description="C3H1-type" evidence="8">
    <location>
        <begin position="28"/>
        <end position="52"/>
    </location>
</feature>
<evidence type="ECO:0000256" key="6">
    <source>
        <dbReference type="ARBA" id="ARBA00023054"/>
    </source>
</evidence>
<evidence type="ECO:0000256" key="1">
    <source>
        <dbReference type="ARBA" id="ARBA00004496"/>
    </source>
</evidence>
<proteinExistence type="inferred from homology"/>
<dbReference type="PhylomeDB" id="A0A060T864"/>
<dbReference type="HAMAP" id="MF_03181">
    <property type="entry name" value="PAN3"/>
    <property type="match status" value="1"/>
</dbReference>
<keyword evidence="2 7" id="KW-0963">Cytoplasm</keyword>
<dbReference type="GO" id="GO:0031251">
    <property type="term" value="C:PAN complex"/>
    <property type="evidence" value="ECO:0007669"/>
    <property type="project" value="UniProtKB-UniRule"/>
</dbReference>
<dbReference type="GO" id="GO:0004672">
    <property type="term" value="F:protein kinase activity"/>
    <property type="evidence" value="ECO:0007669"/>
    <property type="project" value="InterPro"/>
</dbReference>
<dbReference type="InterPro" id="IPR000719">
    <property type="entry name" value="Prot_kinase_dom"/>
</dbReference>
<dbReference type="Gene3D" id="1.20.5.5160">
    <property type="match status" value="1"/>
</dbReference>
<dbReference type="GO" id="GO:0000932">
    <property type="term" value="C:P-body"/>
    <property type="evidence" value="ECO:0007669"/>
    <property type="project" value="TreeGrafter"/>
</dbReference>
<reference evidence="12" key="2">
    <citation type="submission" date="2014-06" db="EMBL/GenBank/DDBJ databases">
        <title>The complete genome of Blastobotrys (Arxula) adeninivorans LS3 - a yeast of biotechnological interest.</title>
        <authorList>
            <person name="Kunze G."/>
            <person name="Gaillardin C."/>
            <person name="Czernicka M."/>
            <person name="Durrens P."/>
            <person name="Martin T."/>
            <person name="Boer E."/>
            <person name="Gabaldon T."/>
            <person name="Cruz J."/>
            <person name="Talla E."/>
            <person name="Marck C."/>
            <person name="Goffeau A."/>
            <person name="Barbe V."/>
            <person name="Baret P."/>
            <person name="Baronian K."/>
            <person name="Beier S."/>
            <person name="Bleykasten C."/>
            <person name="Bode R."/>
            <person name="Casaregola S."/>
            <person name="Despons L."/>
            <person name="Fairhead C."/>
            <person name="Giersberg M."/>
            <person name="Gierski P."/>
            <person name="Hahnel U."/>
            <person name="Hartmann A."/>
            <person name="Jankowska D."/>
            <person name="Jubin C."/>
            <person name="Jung P."/>
            <person name="Lafontaine I."/>
            <person name="Leh-Louis V."/>
            <person name="Lemaire M."/>
            <person name="Marcet-Houben M."/>
            <person name="Mascher M."/>
            <person name="Morel G."/>
            <person name="Richard G.-F."/>
            <person name="Riechen J."/>
            <person name="Sacerdot C."/>
            <person name="Sarkar A."/>
            <person name="Savel G."/>
            <person name="Schacherer J."/>
            <person name="Sherman D."/>
            <person name="Straub M.-L."/>
            <person name="Stein N."/>
            <person name="Thierry A."/>
            <person name="Trautwein-Schult A."/>
            <person name="Westhof E."/>
            <person name="Worch S."/>
            <person name="Dujon B."/>
            <person name="Souciet J.-L."/>
            <person name="Wincker P."/>
            <person name="Scholz U."/>
            <person name="Neuveglise N."/>
        </authorList>
    </citation>
    <scope>NUCLEOTIDE SEQUENCE</scope>
    <source>
        <strain evidence="12">LS3</strain>
    </source>
</reference>
<dbReference type="GO" id="GO:0008143">
    <property type="term" value="F:poly(A) binding"/>
    <property type="evidence" value="ECO:0007669"/>
    <property type="project" value="TreeGrafter"/>
</dbReference>
<comment type="subcellular location">
    <subcellularLocation>
        <location evidence="1 7">Cytoplasm</location>
    </subcellularLocation>
</comment>
<dbReference type="Gene3D" id="1.10.510.10">
    <property type="entry name" value="Transferase(Phosphotransferase) domain 1"/>
    <property type="match status" value="1"/>
</dbReference>
<feature type="binding site" evidence="7">
    <location>
        <begin position="408"/>
        <end position="409"/>
    </location>
    <ligand>
        <name>ATP</name>
        <dbReference type="ChEBI" id="CHEBI:30616"/>
    </ligand>
</feature>
<keyword evidence="5 7" id="KW-0067">ATP-binding</keyword>
<comment type="function">
    <text evidence="7">Regulatory subunit of the poly(A)-nuclease (PAN) deadenylation complex, one of two cytoplasmic mRNA deadenylases involved in mRNA turnover. PAN specifically shortens poly(A) tails of RNA and the activity is stimulated by poly(A)-binding protein PAB1. PAN deadenylation is followed by rapid degradation of the shortened mRNA tails by the CCR4-NOT complex. Deadenylated mRNAs are then degraded by two alternative mechanisms, namely exosome-mediated 3'-5' exonucleolytic degradation, or deadenlyation-dependent mRNA decaping and subsequent 5'-3' exonucleolytic degradation by XRN1. May also be involved in post-transcriptional maturation of mRNA poly(A) tails. PAN3 acts as a positive regulator for PAN activity, recruiting the catalytic subunit PAN2 to mRNA via its interaction with RNA and with PAB1.</text>
</comment>